<dbReference type="InterPro" id="IPR005629">
    <property type="entry name" value="Skn1/Kre6/Sbg1"/>
</dbReference>
<evidence type="ECO:0000256" key="4">
    <source>
        <dbReference type="ARBA" id="ARBA00022968"/>
    </source>
</evidence>
<dbReference type="FunFam" id="2.60.120.200:FF:000135">
    <property type="entry name" value="Related to KRE6-glucan synthase subunit"/>
    <property type="match status" value="1"/>
</dbReference>
<dbReference type="PROSITE" id="PS51762">
    <property type="entry name" value="GH16_2"/>
    <property type="match status" value="1"/>
</dbReference>
<evidence type="ECO:0000256" key="9">
    <source>
        <dbReference type="SAM" id="Phobius"/>
    </source>
</evidence>
<evidence type="ECO:0000256" key="2">
    <source>
        <dbReference type="ARBA" id="ARBA00010962"/>
    </source>
</evidence>
<dbReference type="OMA" id="PYNYQYE"/>
<accession>A0A0D2PX76</accession>
<comment type="subcellular location">
    <subcellularLocation>
        <location evidence="1">Membrane</location>
        <topology evidence="1">Single-pass type II membrane protein</topology>
    </subcellularLocation>
</comment>
<gene>
    <name evidence="11" type="ORF">HYPSUDRAFT_136909</name>
</gene>
<dbReference type="STRING" id="945553.A0A0D2PX76"/>
<keyword evidence="11" id="KW-0378">Hydrolase</keyword>
<keyword evidence="3 9" id="KW-0812">Transmembrane</keyword>
<evidence type="ECO:0000259" key="10">
    <source>
        <dbReference type="PROSITE" id="PS51762"/>
    </source>
</evidence>
<dbReference type="GO" id="GO:0015926">
    <property type="term" value="F:glucosidase activity"/>
    <property type="evidence" value="ECO:0007669"/>
    <property type="project" value="TreeGrafter"/>
</dbReference>
<keyword evidence="4" id="KW-0735">Signal-anchor</keyword>
<dbReference type="PANTHER" id="PTHR31361:SF15">
    <property type="entry name" value="GH16 DOMAIN-CONTAINING PROTEIN"/>
    <property type="match status" value="1"/>
</dbReference>
<dbReference type="GO" id="GO:0005789">
    <property type="term" value="C:endoplasmic reticulum membrane"/>
    <property type="evidence" value="ECO:0007669"/>
    <property type="project" value="TreeGrafter"/>
</dbReference>
<dbReference type="GO" id="GO:0006078">
    <property type="term" value="P:(1-&gt;6)-beta-D-glucan biosynthetic process"/>
    <property type="evidence" value="ECO:0007669"/>
    <property type="project" value="TreeGrafter"/>
</dbReference>
<dbReference type="EMBL" id="KN817539">
    <property type="protein sequence ID" value="KJA24050.1"/>
    <property type="molecule type" value="Genomic_DNA"/>
</dbReference>
<evidence type="ECO:0000256" key="1">
    <source>
        <dbReference type="ARBA" id="ARBA00004606"/>
    </source>
</evidence>
<dbReference type="InterPro" id="IPR013320">
    <property type="entry name" value="ConA-like_dom_sf"/>
</dbReference>
<keyword evidence="5 9" id="KW-1133">Transmembrane helix</keyword>
<protein>
    <submittedName>
        <fullName evidence="11">Glycoside hydrolase family 16 protein</fullName>
    </submittedName>
</protein>
<name>A0A0D2PX76_HYPSF</name>
<keyword evidence="8" id="KW-0961">Cell wall biogenesis/degradation</keyword>
<dbReference type="SUPFAM" id="SSF49899">
    <property type="entry name" value="Concanavalin A-like lectins/glucanases"/>
    <property type="match status" value="1"/>
</dbReference>
<dbReference type="GO" id="GO:0031505">
    <property type="term" value="P:fungal-type cell wall organization"/>
    <property type="evidence" value="ECO:0007669"/>
    <property type="project" value="UniProtKB-ARBA"/>
</dbReference>
<keyword evidence="12" id="KW-1185">Reference proteome</keyword>
<dbReference type="Proteomes" id="UP000054270">
    <property type="component" value="Unassembled WGS sequence"/>
</dbReference>
<dbReference type="InterPro" id="IPR000757">
    <property type="entry name" value="Beta-glucanase-like"/>
</dbReference>
<evidence type="ECO:0000313" key="11">
    <source>
        <dbReference type="EMBL" id="KJA24050.1"/>
    </source>
</evidence>
<evidence type="ECO:0000256" key="8">
    <source>
        <dbReference type="ARBA" id="ARBA00023316"/>
    </source>
</evidence>
<comment type="similarity">
    <text evidence="2">Belongs to the SKN1/KRE6 family.</text>
</comment>
<feature type="transmembrane region" description="Helical" evidence="9">
    <location>
        <begin position="31"/>
        <end position="54"/>
    </location>
</feature>
<dbReference type="AlphaFoldDB" id="A0A0D2PX76"/>
<proteinExistence type="inferred from homology"/>
<evidence type="ECO:0000313" key="12">
    <source>
        <dbReference type="Proteomes" id="UP000054270"/>
    </source>
</evidence>
<dbReference type="GO" id="GO:0005886">
    <property type="term" value="C:plasma membrane"/>
    <property type="evidence" value="ECO:0007669"/>
    <property type="project" value="TreeGrafter"/>
</dbReference>
<organism evidence="11 12">
    <name type="scientific">Hypholoma sublateritium (strain FD-334 SS-4)</name>
    <dbReference type="NCBI Taxonomy" id="945553"/>
    <lineage>
        <taxon>Eukaryota</taxon>
        <taxon>Fungi</taxon>
        <taxon>Dikarya</taxon>
        <taxon>Basidiomycota</taxon>
        <taxon>Agaricomycotina</taxon>
        <taxon>Agaricomycetes</taxon>
        <taxon>Agaricomycetidae</taxon>
        <taxon>Agaricales</taxon>
        <taxon>Agaricineae</taxon>
        <taxon>Strophariaceae</taxon>
        <taxon>Hypholoma</taxon>
    </lineage>
</organism>
<keyword evidence="7" id="KW-0325">Glycoprotein</keyword>
<dbReference type="Gene3D" id="2.60.120.200">
    <property type="match status" value="2"/>
</dbReference>
<dbReference type="Pfam" id="PF03935">
    <property type="entry name" value="SKN1_KRE6_Sbg1"/>
    <property type="match status" value="1"/>
</dbReference>
<sequence>MWDKDPDVDDILHHPDPPGYFDFTIFSWRGWVNTFALFVIIAAILTLFIGYPVLFDQTHKPAKFNGFNAGGINGSGQVPSLPNLPLLIDRDTPSNVMTRTGSDGFLYDLVFSDEFNIDGRSFYPGDDPFWEAVDLYYWPTDDAEWYDPGAVTTQDGKMVITMTEQQVHNLNFQSGMVTTWNKFCFTTGYVEVSISLPGQANTAGLWPGAWSLGNLGRAGYGATTDGTWPYTYAACDLGTLANQTLNGNPAAESTGGIGGAPLSFQLGQKLSACTCPGEDHPGPSVTVGRGVPEIDIIEARIDTNRMQGLVSQSYQCAPYDLFYDWNQQSPATTVFSDNISFINTYQGGPFQEAVSVETYIEDQFYGGNAYAPYAYEYWSDPNNRDDGYITWYSNGEQTWTMTSATIGPNSQSQVSQRLISEEPMYLILNLAMAESFQAPDFKHLVFPAQMFIDYVRVYQRRGIKDGVGCNPPNRPTTDYINNHMALYTDPNITTWAMANLTYPKNSLLESCT</sequence>
<dbReference type="OrthoDB" id="412647at2759"/>
<dbReference type="FunFam" id="2.60.120.200:FF:000140">
    <property type="entry name" value="Beta-glucan synthesis-associated protein"/>
    <property type="match status" value="1"/>
</dbReference>
<evidence type="ECO:0000256" key="5">
    <source>
        <dbReference type="ARBA" id="ARBA00022989"/>
    </source>
</evidence>
<dbReference type="PANTHER" id="PTHR31361">
    <property type="entry name" value="BETA-GLUCAN SYNTHESIS-ASSOCIATED PROTEIN KRE6-RELATED"/>
    <property type="match status" value="1"/>
</dbReference>
<evidence type="ECO:0000256" key="3">
    <source>
        <dbReference type="ARBA" id="ARBA00022692"/>
    </source>
</evidence>
<evidence type="ECO:0000256" key="7">
    <source>
        <dbReference type="ARBA" id="ARBA00023180"/>
    </source>
</evidence>
<feature type="domain" description="GH16" evidence="10">
    <location>
        <begin position="79"/>
        <end position="463"/>
    </location>
</feature>
<keyword evidence="6 9" id="KW-0472">Membrane</keyword>
<evidence type="ECO:0000256" key="6">
    <source>
        <dbReference type="ARBA" id="ARBA00023136"/>
    </source>
</evidence>
<reference evidence="12" key="1">
    <citation type="submission" date="2014-04" db="EMBL/GenBank/DDBJ databases">
        <title>Evolutionary Origins and Diversification of the Mycorrhizal Mutualists.</title>
        <authorList>
            <consortium name="DOE Joint Genome Institute"/>
            <consortium name="Mycorrhizal Genomics Consortium"/>
            <person name="Kohler A."/>
            <person name="Kuo A."/>
            <person name="Nagy L.G."/>
            <person name="Floudas D."/>
            <person name="Copeland A."/>
            <person name="Barry K.W."/>
            <person name="Cichocki N."/>
            <person name="Veneault-Fourrey C."/>
            <person name="LaButti K."/>
            <person name="Lindquist E.A."/>
            <person name="Lipzen A."/>
            <person name="Lundell T."/>
            <person name="Morin E."/>
            <person name="Murat C."/>
            <person name="Riley R."/>
            <person name="Ohm R."/>
            <person name="Sun H."/>
            <person name="Tunlid A."/>
            <person name="Henrissat B."/>
            <person name="Grigoriev I.V."/>
            <person name="Hibbett D.S."/>
            <person name="Martin F."/>
        </authorList>
    </citation>
    <scope>NUCLEOTIDE SEQUENCE [LARGE SCALE GENOMIC DNA]</scope>
    <source>
        <strain evidence="12">FD-334 SS-4</strain>
    </source>
</reference>